<keyword evidence="5" id="KW-0408">Iron</keyword>
<evidence type="ECO:0000256" key="7">
    <source>
        <dbReference type="SAM" id="Phobius"/>
    </source>
</evidence>
<dbReference type="InterPro" id="IPR013783">
    <property type="entry name" value="Ig-like_fold"/>
</dbReference>
<evidence type="ECO:0000313" key="10">
    <source>
        <dbReference type="Proteomes" id="UP001589797"/>
    </source>
</evidence>
<evidence type="ECO:0000256" key="6">
    <source>
        <dbReference type="ARBA" id="ARBA00023014"/>
    </source>
</evidence>
<dbReference type="Proteomes" id="UP001589797">
    <property type="component" value="Unassembled WGS sequence"/>
</dbReference>
<comment type="caution">
    <text evidence="9">The sequence shown here is derived from an EMBL/GenBank/DDBJ whole genome shotgun (WGS) entry which is preliminary data.</text>
</comment>
<evidence type="ECO:0000256" key="2">
    <source>
        <dbReference type="ARBA" id="ARBA00022485"/>
    </source>
</evidence>
<evidence type="ECO:0000256" key="3">
    <source>
        <dbReference type="ARBA" id="ARBA00022723"/>
    </source>
</evidence>
<keyword evidence="7" id="KW-1133">Transmembrane helix</keyword>
<keyword evidence="4" id="KW-0249">Electron transport</keyword>
<dbReference type="SUPFAM" id="SSF54862">
    <property type="entry name" value="4Fe-4S ferredoxins"/>
    <property type="match status" value="1"/>
</dbReference>
<protein>
    <submittedName>
        <fullName evidence="9">Cytochrome c oxidase accessory protein CcoG</fullName>
    </submittedName>
</protein>
<dbReference type="NCBIfam" id="TIGR02745">
    <property type="entry name" value="ccoG_rdxA_fixG"/>
    <property type="match status" value="1"/>
</dbReference>
<feature type="transmembrane region" description="Helical" evidence="7">
    <location>
        <begin position="195"/>
        <end position="215"/>
    </location>
</feature>
<dbReference type="Pfam" id="PF13746">
    <property type="entry name" value="Fer4_18"/>
    <property type="match status" value="1"/>
</dbReference>
<evidence type="ECO:0000256" key="5">
    <source>
        <dbReference type="ARBA" id="ARBA00023004"/>
    </source>
</evidence>
<dbReference type="EMBL" id="JBHLWI010000036">
    <property type="protein sequence ID" value="MFC0263581.1"/>
    <property type="molecule type" value="Genomic_DNA"/>
</dbReference>
<dbReference type="Gene3D" id="2.60.40.10">
    <property type="entry name" value="Immunoglobulins"/>
    <property type="match status" value="1"/>
</dbReference>
<dbReference type="PROSITE" id="PS00198">
    <property type="entry name" value="4FE4S_FER_1"/>
    <property type="match status" value="1"/>
</dbReference>
<dbReference type="InterPro" id="IPR032879">
    <property type="entry name" value="FixG_C"/>
</dbReference>
<keyword evidence="6" id="KW-0411">Iron-sulfur</keyword>
<sequence>MSTKNPHLDPNKFRDSLGTVKDDGKRNWIYPKKVSGKFYKWRTYLSWVLLAILFAGPFIQVGGRPYMLFNIFERKFIIFGAAFWPQDTHLLIFLLLIFFVFIILFTAVFGRVFCGWACPQTLFMEMVFRKIEYLIEGDANQQRKLNAMPWTGEKIWKKGLKMTIFVIISLLISHIVMAYLIGVDQVKEIVSQPPSAHMAGFIGLMAFTGIFLFVFSWFREQACIVVCPYGRLQGVLLDANTINVTYDHVRGEPRGPIRKNKIEESPKGDCVDCSLCVQVCPTGIDIRNGVQMECVNCTACIDVCDEVMDKVERPRGLIRYASDNSVLQGTQKLITPRVKLYSFLLVLLVGAFVALIATRDDLGATVTRFRGMTYQARETGEISNLYEVTFINKTFDSQSVTLEPEDDKYRIEVVGDQNWTLDGQEKFEGRFFIVTDAESIKTNQENIVLYLTQNGEVIDKIKTSFVGPIAKK</sequence>
<dbReference type="PROSITE" id="PS51379">
    <property type="entry name" value="4FE4S_FER_2"/>
    <property type="match status" value="1"/>
</dbReference>
<evidence type="ECO:0000256" key="4">
    <source>
        <dbReference type="ARBA" id="ARBA00022982"/>
    </source>
</evidence>
<dbReference type="PANTHER" id="PTHR30176:SF3">
    <property type="entry name" value="FERREDOXIN-TYPE PROTEIN NAPH"/>
    <property type="match status" value="1"/>
</dbReference>
<dbReference type="Gene3D" id="3.30.70.20">
    <property type="match status" value="1"/>
</dbReference>
<evidence type="ECO:0000259" key="8">
    <source>
        <dbReference type="PROSITE" id="PS51379"/>
    </source>
</evidence>
<evidence type="ECO:0000313" key="9">
    <source>
        <dbReference type="EMBL" id="MFC0263581.1"/>
    </source>
</evidence>
<dbReference type="InterPro" id="IPR051684">
    <property type="entry name" value="Electron_Trans/Redox"/>
</dbReference>
<keyword evidence="7" id="KW-0472">Membrane</keyword>
<keyword evidence="1" id="KW-0813">Transport</keyword>
<dbReference type="InterPro" id="IPR017896">
    <property type="entry name" value="4Fe4S_Fe-S-bd"/>
</dbReference>
<accession>A0ABV6FV05</accession>
<dbReference type="InterPro" id="IPR017900">
    <property type="entry name" value="4Fe4S_Fe_S_CS"/>
</dbReference>
<organism evidence="9 10">
    <name type="scientific">Fontibacter flavus</name>
    <dbReference type="NCBI Taxonomy" id="654838"/>
    <lineage>
        <taxon>Bacteria</taxon>
        <taxon>Pseudomonadati</taxon>
        <taxon>Bacteroidota</taxon>
        <taxon>Cytophagia</taxon>
        <taxon>Cytophagales</taxon>
        <taxon>Cyclobacteriaceae</taxon>
        <taxon>Fontibacter</taxon>
    </lineage>
</organism>
<keyword evidence="10" id="KW-1185">Reference proteome</keyword>
<keyword evidence="7" id="KW-0812">Transmembrane</keyword>
<dbReference type="PANTHER" id="PTHR30176">
    <property type="entry name" value="FERREDOXIN-TYPE PROTEIN NAPH"/>
    <property type="match status" value="1"/>
</dbReference>
<dbReference type="Pfam" id="PF12801">
    <property type="entry name" value="Fer4_5"/>
    <property type="match status" value="1"/>
</dbReference>
<keyword evidence="3" id="KW-0479">Metal-binding</keyword>
<gene>
    <name evidence="9" type="primary">ccoG</name>
    <name evidence="9" type="ORF">ACFFIP_12890</name>
</gene>
<evidence type="ECO:0000256" key="1">
    <source>
        <dbReference type="ARBA" id="ARBA00022448"/>
    </source>
</evidence>
<name>A0ABV6FV05_9BACT</name>
<dbReference type="Pfam" id="PF11614">
    <property type="entry name" value="FixG_C"/>
    <property type="match status" value="1"/>
</dbReference>
<keyword evidence="2" id="KW-0004">4Fe-4S</keyword>
<dbReference type="InterPro" id="IPR014116">
    <property type="entry name" value="Cyt_c_oxidase_cbb3_FixG"/>
</dbReference>
<feature type="transmembrane region" description="Helical" evidence="7">
    <location>
        <begin position="340"/>
        <end position="358"/>
    </location>
</feature>
<reference evidence="9 10" key="1">
    <citation type="submission" date="2024-09" db="EMBL/GenBank/DDBJ databases">
        <authorList>
            <person name="Sun Q."/>
            <person name="Mori K."/>
        </authorList>
    </citation>
    <scope>NUCLEOTIDE SEQUENCE [LARGE SCALE GENOMIC DNA]</scope>
    <source>
        <strain evidence="9 10">CCM 7650</strain>
    </source>
</reference>
<proteinExistence type="predicted"/>
<feature type="domain" description="4Fe-4S ferredoxin-type" evidence="8">
    <location>
        <begin position="260"/>
        <end position="289"/>
    </location>
</feature>
<feature type="transmembrane region" description="Helical" evidence="7">
    <location>
        <begin position="41"/>
        <end position="59"/>
    </location>
</feature>
<feature type="transmembrane region" description="Helical" evidence="7">
    <location>
        <begin position="164"/>
        <end position="183"/>
    </location>
</feature>
<dbReference type="RefSeq" id="WP_382388066.1">
    <property type="nucleotide sequence ID" value="NZ_JBHLWI010000036.1"/>
</dbReference>
<feature type="transmembrane region" description="Helical" evidence="7">
    <location>
        <begin position="90"/>
        <end position="114"/>
    </location>
</feature>